<keyword evidence="2" id="KW-1185">Reference proteome</keyword>
<sequence>MLRPHSICISALAPHGAAGYPGAGSGGGVAGAGWRNPWLVLEKQAQVLRHRPSHSAPRVPSSASVPHIRMHSDSASISEKVFGSPLDLAPSVQAASASDVALRVIESERIPAHSPRRERWGVCSRIRDVVWLVAKKAS</sequence>
<protein>
    <submittedName>
        <fullName evidence="1">Uncharacterized protein</fullName>
    </submittedName>
</protein>
<accession>A0AAD7JNI4</accession>
<name>A0AAD7JNI4_9AGAR</name>
<evidence type="ECO:0000313" key="2">
    <source>
        <dbReference type="Proteomes" id="UP001215280"/>
    </source>
</evidence>
<dbReference type="EMBL" id="JARJLG010000029">
    <property type="protein sequence ID" value="KAJ7767943.1"/>
    <property type="molecule type" value="Genomic_DNA"/>
</dbReference>
<dbReference type="Proteomes" id="UP001215280">
    <property type="component" value="Unassembled WGS sequence"/>
</dbReference>
<proteinExistence type="predicted"/>
<evidence type="ECO:0000313" key="1">
    <source>
        <dbReference type="EMBL" id="KAJ7767943.1"/>
    </source>
</evidence>
<organism evidence="1 2">
    <name type="scientific">Mycena maculata</name>
    <dbReference type="NCBI Taxonomy" id="230809"/>
    <lineage>
        <taxon>Eukaryota</taxon>
        <taxon>Fungi</taxon>
        <taxon>Dikarya</taxon>
        <taxon>Basidiomycota</taxon>
        <taxon>Agaricomycotina</taxon>
        <taxon>Agaricomycetes</taxon>
        <taxon>Agaricomycetidae</taxon>
        <taxon>Agaricales</taxon>
        <taxon>Marasmiineae</taxon>
        <taxon>Mycenaceae</taxon>
        <taxon>Mycena</taxon>
    </lineage>
</organism>
<comment type="caution">
    <text evidence="1">The sequence shown here is derived from an EMBL/GenBank/DDBJ whole genome shotgun (WGS) entry which is preliminary data.</text>
</comment>
<gene>
    <name evidence="1" type="ORF">DFH07DRAFT_1058437</name>
</gene>
<reference evidence="1" key="1">
    <citation type="submission" date="2023-03" db="EMBL/GenBank/DDBJ databases">
        <title>Massive genome expansion in bonnet fungi (Mycena s.s.) driven by repeated elements and novel gene families across ecological guilds.</title>
        <authorList>
            <consortium name="Lawrence Berkeley National Laboratory"/>
            <person name="Harder C.B."/>
            <person name="Miyauchi S."/>
            <person name="Viragh M."/>
            <person name="Kuo A."/>
            <person name="Thoen E."/>
            <person name="Andreopoulos B."/>
            <person name="Lu D."/>
            <person name="Skrede I."/>
            <person name="Drula E."/>
            <person name="Henrissat B."/>
            <person name="Morin E."/>
            <person name="Kohler A."/>
            <person name="Barry K."/>
            <person name="LaButti K."/>
            <person name="Morin E."/>
            <person name="Salamov A."/>
            <person name="Lipzen A."/>
            <person name="Mereny Z."/>
            <person name="Hegedus B."/>
            <person name="Baldrian P."/>
            <person name="Stursova M."/>
            <person name="Weitz H."/>
            <person name="Taylor A."/>
            <person name="Grigoriev I.V."/>
            <person name="Nagy L.G."/>
            <person name="Martin F."/>
            <person name="Kauserud H."/>
        </authorList>
    </citation>
    <scope>NUCLEOTIDE SEQUENCE</scope>
    <source>
        <strain evidence="1">CBHHK188m</strain>
    </source>
</reference>
<dbReference type="AlphaFoldDB" id="A0AAD7JNI4"/>